<feature type="transmembrane region" description="Helical" evidence="1">
    <location>
        <begin position="20"/>
        <end position="38"/>
    </location>
</feature>
<keyword evidence="1" id="KW-1133">Transmembrane helix</keyword>
<accession>A0A6J6DGA1</accession>
<dbReference type="EMBL" id="CAEZTM010000004">
    <property type="protein sequence ID" value="CAB4562294.1"/>
    <property type="molecule type" value="Genomic_DNA"/>
</dbReference>
<proteinExistence type="predicted"/>
<evidence type="ECO:0000313" key="2">
    <source>
        <dbReference type="EMBL" id="CAB4562294.1"/>
    </source>
</evidence>
<gene>
    <name evidence="2" type="ORF">UFOPK1684_00189</name>
</gene>
<sequence length="112" mass="11954">MTSEHTTSWHQLRTTLVVSQLGPTILLITTVALLQFGLAQTNLPIRIAAAGILLASGILGALVQFQVASEAQELSGQSGVAPASARWMWVVKYVTPTIFVGIYLALMMALFA</sequence>
<feature type="transmembrane region" description="Helical" evidence="1">
    <location>
        <begin position="87"/>
        <end position="111"/>
    </location>
</feature>
<protein>
    <submittedName>
        <fullName evidence="2">Unannotated protein</fullName>
    </submittedName>
</protein>
<feature type="transmembrane region" description="Helical" evidence="1">
    <location>
        <begin position="45"/>
        <end position="67"/>
    </location>
</feature>
<keyword evidence="1" id="KW-0472">Membrane</keyword>
<name>A0A6J6DGA1_9ZZZZ</name>
<keyword evidence="1" id="KW-0812">Transmembrane</keyword>
<reference evidence="2" key="1">
    <citation type="submission" date="2020-05" db="EMBL/GenBank/DDBJ databases">
        <authorList>
            <person name="Chiriac C."/>
            <person name="Salcher M."/>
            <person name="Ghai R."/>
            <person name="Kavagutti S V."/>
        </authorList>
    </citation>
    <scope>NUCLEOTIDE SEQUENCE</scope>
</reference>
<evidence type="ECO:0000256" key="1">
    <source>
        <dbReference type="SAM" id="Phobius"/>
    </source>
</evidence>
<organism evidence="2">
    <name type="scientific">freshwater metagenome</name>
    <dbReference type="NCBI Taxonomy" id="449393"/>
    <lineage>
        <taxon>unclassified sequences</taxon>
        <taxon>metagenomes</taxon>
        <taxon>ecological metagenomes</taxon>
    </lineage>
</organism>
<dbReference type="AlphaFoldDB" id="A0A6J6DGA1"/>